<proteinExistence type="predicted"/>
<dbReference type="EMBL" id="JAAAMV010000023">
    <property type="protein sequence ID" value="NBD26724.1"/>
    <property type="molecule type" value="Genomic_DNA"/>
</dbReference>
<sequence>MITVLLWILGCYVAAAAVVYVFSAMRLGRERRAKHYVLIAGNEGARMEWYMRSLRRFSHMTGTDVKVTIVDNGSEDDTLSIARVFAKHGMNVRVHAGESAEMMANRMDVGPGDGTRGHEAVRETTSAAELPPLAPASPVEKADEAKKHDGHPGKWQRLRAVWRWRVGGRGAASAGLDGSGQSGKSSGKPLEPTHLLWMLQAEGIVSEREHAVLIDLRDPADLSKLPF</sequence>
<dbReference type="InterPro" id="IPR029044">
    <property type="entry name" value="Nucleotide-diphossugar_trans"/>
</dbReference>
<dbReference type="SUPFAM" id="SSF53448">
    <property type="entry name" value="Nucleotide-diphospho-sugar transferases"/>
    <property type="match status" value="1"/>
</dbReference>
<evidence type="ECO:0000313" key="3">
    <source>
        <dbReference type="EMBL" id="NBD26724.1"/>
    </source>
</evidence>
<protein>
    <recommendedName>
        <fullName evidence="5">Glycosyltransferase 2-like domain-containing protein</fullName>
    </recommendedName>
</protein>
<accession>A0ABW9XVL3</accession>
<comment type="caution">
    <text evidence="3">The sequence shown here is derived from an EMBL/GenBank/DDBJ whole genome shotgun (WGS) entry which is preliminary data.</text>
</comment>
<keyword evidence="4" id="KW-1185">Reference proteome</keyword>
<name>A0ABW9XVL3_9BACL</name>
<gene>
    <name evidence="3" type="ORF">GT019_22855</name>
</gene>
<feature type="transmembrane region" description="Helical" evidence="2">
    <location>
        <begin position="6"/>
        <end position="25"/>
    </location>
</feature>
<evidence type="ECO:0008006" key="5">
    <source>
        <dbReference type="Google" id="ProtNLM"/>
    </source>
</evidence>
<evidence type="ECO:0000256" key="1">
    <source>
        <dbReference type="SAM" id="MobiDB-lite"/>
    </source>
</evidence>
<dbReference type="CDD" id="cd00761">
    <property type="entry name" value="Glyco_tranf_GTA_type"/>
    <property type="match status" value="1"/>
</dbReference>
<evidence type="ECO:0000256" key="2">
    <source>
        <dbReference type="SAM" id="Phobius"/>
    </source>
</evidence>
<dbReference type="Proteomes" id="UP000665561">
    <property type="component" value="Unassembled WGS sequence"/>
</dbReference>
<keyword evidence="2" id="KW-1133">Transmembrane helix</keyword>
<keyword evidence="2" id="KW-0812">Transmembrane</keyword>
<reference evidence="3 4" key="1">
    <citation type="submission" date="2020-01" db="EMBL/GenBank/DDBJ databases">
        <title>Paenibacillus soybeanensis sp. nov. isolated from the nodules of soybean (Glycine max(L.) Merr).</title>
        <authorList>
            <person name="Wang H."/>
        </authorList>
    </citation>
    <scope>NUCLEOTIDE SEQUENCE [LARGE SCALE GENOMIC DNA]</scope>
    <source>
        <strain evidence="3 4">T1</strain>
    </source>
</reference>
<dbReference type="RefSeq" id="WP_161745745.1">
    <property type="nucleotide sequence ID" value="NZ_JAAAMV010000023.1"/>
</dbReference>
<organism evidence="3 4">
    <name type="scientific">Paenibacillus glycinis</name>
    <dbReference type="NCBI Taxonomy" id="2697035"/>
    <lineage>
        <taxon>Bacteria</taxon>
        <taxon>Bacillati</taxon>
        <taxon>Bacillota</taxon>
        <taxon>Bacilli</taxon>
        <taxon>Bacillales</taxon>
        <taxon>Paenibacillaceae</taxon>
        <taxon>Paenibacillus</taxon>
    </lineage>
</organism>
<keyword evidence="2" id="KW-0472">Membrane</keyword>
<feature type="region of interest" description="Disordered" evidence="1">
    <location>
        <begin position="111"/>
        <end position="152"/>
    </location>
</feature>
<feature type="compositionally biased region" description="Basic and acidic residues" evidence="1">
    <location>
        <begin position="140"/>
        <end position="152"/>
    </location>
</feature>
<evidence type="ECO:0000313" key="4">
    <source>
        <dbReference type="Proteomes" id="UP000665561"/>
    </source>
</evidence>